<feature type="repeat" description="ANK" evidence="1">
    <location>
        <begin position="169"/>
        <end position="201"/>
    </location>
</feature>
<dbReference type="Proteomes" id="UP000319004">
    <property type="component" value="Chromosome"/>
</dbReference>
<dbReference type="Pfam" id="PF01757">
    <property type="entry name" value="Acyl_transf_3"/>
    <property type="match status" value="2"/>
</dbReference>
<dbReference type="SMART" id="SM00248">
    <property type="entry name" value="ANK"/>
    <property type="match status" value="2"/>
</dbReference>
<dbReference type="Pfam" id="PF13637">
    <property type="entry name" value="Ank_4"/>
    <property type="match status" value="1"/>
</dbReference>
<dbReference type="PROSITE" id="PS50088">
    <property type="entry name" value="ANK_REPEAT"/>
    <property type="match status" value="2"/>
</dbReference>
<proteinExistence type="predicted"/>
<dbReference type="EC" id="2.1.-.-" evidence="4"/>
<dbReference type="AlphaFoldDB" id="A0A518HV62"/>
<dbReference type="EMBL" id="CP037423">
    <property type="protein sequence ID" value="QDV44740.1"/>
    <property type="molecule type" value="Genomic_DNA"/>
</dbReference>
<dbReference type="SUPFAM" id="SSF48403">
    <property type="entry name" value="Ankyrin repeat"/>
    <property type="match status" value="1"/>
</dbReference>
<feature type="domain" description="Acyltransferase 3" evidence="3">
    <location>
        <begin position="261"/>
        <end position="494"/>
    </location>
</feature>
<organism evidence="4 5">
    <name type="scientific">Stieleria neptunia</name>
    <dbReference type="NCBI Taxonomy" id="2527979"/>
    <lineage>
        <taxon>Bacteria</taxon>
        <taxon>Pseudomonadati</taxon>
        <taxon>Planctomycetota</taxon>
        <taxon>Planctomycetia</taxon>
        <taxon>Pirellulales</taxon>
        <taxon>Pirellulaceae</taxon>
        <taxon>Stieleria</taxon>
    </lineage>
</organism>
<dbReference type="Gene3D" id="1.25.40.20">
    <property type="entry name" value="Ankyrin repeat-containing domain"/>
    <property type="match status" value="1"/>
</dbReference>
<feature type="transmembrane region" description="Helical" evidence="2">
    <location>
        <begin position="377"/>
        <end position="394"/>
    </location>
</feature>
<feature type="transmembrane region" description="Helical" evidence="2">
    <location>
        <begin position="345"/>
        <end position="365"/>
    </location>
</feature>
<feature type="transmembrane region" description="Helical" evidence="2">
    <location>
        <begin position="274"/>
        <end position="294"/>
    </location>
</feature>
<dbReference type="InterPro" id="IPR036770">
    <property type="entry name" value="Ankyrin_rpt-contain_sf"/>
</dbReference>
<dbReference type="PANTHER" id="PTHR36927">
    <property type="entry name" value="BLR4337 PROTEIN"/>
    <property type="match status" value="1"/>
</dbReference>
<gene>
    <name evidence="4" type="primary">mdoC</name>
    <name evidence="4" type="ORF">Enr13x_46100</name>
</gene>
<accession>A0A518HV62</accession>
<sequence length="519" mass="57071">MLLGIVLHAALSFSPIPWTVKDSQQSDFYSVLFAALHGFRMPLFFMLSGFFTAMLWRKRGLGGLIKQRLKRIGLPLFLGCLTIVPAMWAVSSFVSRPSSGGSQNAAVWEAVVAGDTERVRTALENDEIAVDAVSQDGASLLTVAVFLGHTEMVEMLLETGADVNQRNGDQGTALHSAAFIGRAEEAALLLRAGADADAVDANGQTPKDVLKIDFGTTNFIATTFGLPLDEQTLMVGRSEIANQLGVGDDFGSGSGVAEGPGWKTVEALLFQFPVFMHLWFLWFLCWLIAAFLIYAPLADALKLRKLPSWLVCSPLSLLWLIPLTMLPLSHMNPNGFGPEPSIGLLPLPSVLAYYAVFFFFGALYWDMDDADGRLGRAWAISLPIAVFLVFPIGLDWVSGTFGIVPTQQDHSLHALAALFLQALFAWLMIFGSIGLCRRLMSRESRTMRYISDSSYWLYLVHLPLVLLAQWFVRDSTVPAFVKFAGITIVISAFLLLTYQFGVRYTLIGRILNGPRQRNS</sequence>
<dbReference type="PANTHER" id="PTHR36927:SF1">
    <property type="entry name" value="MDO-LIKE PROTEIN"/>
    <property type="match status" value="1"/>
</dbReference>
<evidence type="ECO:0000313" key="5">
    <source>
        <dbReference type="Proteomes" id="UP000319004"/>
    </source>
</evidence>
<feature type="transmembrane region" description="Helical" evidence="2">
    <location>
        <begin position="414"/>
        <end position="435"/>
    </location>
</feature>
<name>A0A518HV62_9BACT</name>
<keyword evidence="2" id="KW-0472">Membrane</keyword>
<keyword evidence="5" id="KW-1185">Reference proteome</keyword>
<dbReference type="OrthoDB" id="7375713at2"/>
<protein>
    <submittedName>
        <fullName evidence="4">Glucans biosynthesis protein C</fullName>
        <ecNumber evidence="4">2.1.-.-</ecNumber>
    </submittedName>
</protein>
<keyword evidence="4" id="KW-0808">Transferase</keyword>
<evidence type="ECO:0000256" key="2">
    <source>
        <dbReference type="SAM" id="Phobius"/>
    </source>
</evidence>
<feature type="domain" description="Acyltransferase 3" evidence="3">
    <location>
        <begin position="1"/>
        <end position="92"/>
    </location>
</feature>
<feature type="transmembrane region" description="Helical" evidence="2">
    <location>
        <begin position="72"/>
        <end position="94"/>
    </location>
</feature>
<feature type="repeat" description="ANK" evidence="1">
    <location>
        <begin position="136"/>
        <end position="168"/>
    </location>
</feature>
<keyword evidence="2" id="KW-0812">Transmembrane</keyword>
<dbReference type="GO" id="GO:0016747">
    <property type="term" value="F:acyltransferase activity, transferring groups other than amino-acyl groups"/>
    <property type="evidence" value="ECO:0007669"/>
    <property type="project" value="InterPro"/>
</dbReference>
<evidence type="ECO:0000256" key="1">
    <source>
        <dbReference type="PROSITE-ProRule" id="PRU00023"/>
    </source>
</evidence>
<feature type="transmembrane region" description="Helical" evidence="2">
    <location>
        <begin position="306"/>
        <end position="325"/>
    </location>
</feature>
<dbReference type="InterPro" id="IPR050623">
    <property type="entry name" value="Glucan_succinyl_AcylTrfase"/>
</dbReference>
<dbReference type="InterPro" id="IPR002656">
    <property type="entry name" value="Acyl_transf_3_dom"/>
</dbReference>
<feature type="transmembrane region" description="Helical" evidence="2">
    <location>
        <begin position="479"/>
        <end position="500"/>
    </location>
</feature>
<dbReference type="InterPro" id="IPR002110">
    <property type="entry name" value="Ankyrin_rpt"/>
</dbReference>
<keyword evidence="2" id="KW-1133">Transmembrane helix</keyword>
<dbReference type="KEGG" id="snep:Enr13x_46100"/>
<evidence type="ECO:0000259" key="3">
    <source>
        <dbReference type="Pfam" id="PF01757"/>
    </source>
</evidence>
<keyword evidence="1" id="KW-0040">ANK repeat</keyword>
<reference evidence="4 5" key="1">
    <citation type="submission" date="2019-03" db="EMBL/GenBank/DDBJ databases">
        <title>Deep-cultivation of Planctomycetes and their phenomic and genomic characterization uncovers novel biology.</title>
        <authorList>
            <person name="Wiegand S."/>
            <person name="Jogler M."/>
            <person name="Boedeker C."/>
            <person name="Pinto D."/>
            <person name="Vollmers J."/>
            <person name="Rivas-Marin E."/>
            <person name="Kohn T."/>
            <person name="Peeters S.H."/>
            <person name="Heuer A."/>
            <person name="Rast P."/>
            <person name="Oberbeckmann S."/>
            <person name="Bunk B."/>
            <person name="Jeske O."/>
            <person name="Meyerdierks A."/>
            <person name="Storesund J.E."/>
            <person name="Kallscheuer N."/>
            <person name="Luecker S."/>
            <person name="Lage O.M."/>
            <person name="Pohl T."/>
            <person name="Merkel B.J."/>
            <person name="Hornburger P."/>
            <person name="Mueller R.-W."/>
            <person name="Bruemmer F."/>
            <person name="Labrenz M."/>
            <person name="Spormann A.M."/>
            <person name="Op den Camp H."/>
            <person name="Overmann J."/>
            <person name="Amann R."/>
            <person name="Jetten M.S.M."/>
            <person name="Mascher T."/>
            <person name="Medema M.H."/>
            <person name="Devos D.P."/>
            <person name="Kaster A.-K."/>
            <person name="Ovreas L."/>
            <person name="Rohde M."/>
            <person name="Galperin M.Y."/>
            <person name="Jogler C."/>
        </authorList>
    </citation>
    <scope>NUCLEOTIDE SEQUENCE [LARGE SCALE GENOMIC DNA]</scope>
    <source>
        <strain evidence="4 5">Enr13</strain>
    </source>
</reference>
<feature type="transmembrane region" description="Helical" evidence="2">
    <location>
        <begin position="455"/>
        <end position="473"/>
    </location>
</feature>
<evidence type="ECO:0000313" key="4">
    <source>
        <dbReference type="EMBL" id="QDV44740.1"/>
    </source>
</evidence>
<feature type="transmembrane region" description="Helical" evidence="2">
    <location>
        <begin position="28"/>
        <end position="51"/>
    </location>
</feature>
<dbReference type="PROSITE" id="PS50297">
    <property type="entry name" value="ANK_REP_REGION"/>
    <property type="match status" value="2"/>
</dbReference>